<proteinExistence type="predicted"/>
<feature type="region of interest" description="Disordered" evidence="1">
    <location>
        <begin position="779"/>
        <end position="836"/>
    </location>
</feature>
<accession>A0A7I8L348</accession>
<feature type="compositionally biased region" description="Basic residues" evidence="1">
    <location>
        <begin position="790"/>
        <end position="800"/>
    </location>
</feature>
<feature type="compositionally biased region" description="Low complexity" evidence="1">
    <location>
        <begin position="684"/>
        <end position="694"/>
    </location>
</feature>
<feature type="compositionally biased region" description="Polar residues" evidence="1">
    <location>
        <begin position="144"/>
        <end position="157"/>
    </location>
</feature>
<dbReference type="InterPro" id="IPR008581">
    <property type="entry name" value="DUF863_pln"/>
</dbReference>
<dbReference type="Pfam" id="PF05904">
    <property type="entry name" value="DUF863"/>
    <property type="match status" value="1"/>
</dbReference>
<organism evidence="2 3">
    <name type="scientific">Spirodela intermedia</name>
    <name type="common">Intermediate duckweed</name>
    <dbReference type="NCBI Taxonomy" id="51605"/>
    <lineage>
        <taxon>Eukaryota</taxon>
        <taxon>Viridiplantae</taxon>
        <taxon>Streptophyta</taxon>
        <taxon>Embryophyta</taxon>
        <taxon>Tracheophyta</taxon>
        <taxon>Spermatophyta</taxon>
        <taxon>Magnoliopsida</taxon>
        <taxon>Liliopsida</taxon>
        <taxon>Araceae</taxon>
        <taxon>Lemnoideae</taxon>
        <taxon>Spirodela</taxon>
    </lineage>
</organism>
<feature type="region of interest" description="Disordered" evidence="1">
    <location>
        <begin position="120"/>
        <end position="171"/>
    </location>
</feature>
<dbReference type="Proteomes" id="UP000663760">
    <property type="component" value="Chromosome 10"/>
</dbReference>
<feature type="region of interest" description="Disordered" evidence="1">
    <location>
        <begin position="665"/>
        <end position="763"/>
    </location>
</feature>
<dbReference type="AlphaFoldDB" id="A0A7I8L348"/>
<dbReference type="PANTHER" id="PTHR33167">
    <property type="entry name" value="TRANSCRIPTION FACTOR, PUTATIVE (DUF863)-RELATED"/>
    <property type="match status" value="1"/>
</dbReference>
<sequence length="854" mass="93367">MPAGNVGGPSTEGVDLGCGMGTVECKNHFPGHYSMSNLNDGGMIGRPRCYEERVQSRQFCDGFLPRPLDGFLDHDREALKQTMLMHNAIFRKQVSELHRLYRKQRDLMEELKKNRDRSFFFLQRPPPSPHLHGIPSPGGKDSENAMNGSSHSSSPSLRNGGRGGVRKPPRRMLDLELPAEAYIDIEDAEDTKVEAFVEPLSEPGDPRERNSASRSESCLRLTLATSQSPPCLDDLNKPLGDEALEEAAASSRKFPFQANCYQDLQGKQRSTVSSSGLVGHQFLRDDFGQARSHANSLALGVVSKNAGPPSEPMDARNFSWLKEKPPSQGMETSDRTSHFSNLKYPGFSGPTASSSPPSTLPGVDYAKATSMVGFQWRQPLTGLSPVNAFPPFSRSMPRMGSEAQLYSNVFHHGSSSSSVPWSLIGDNHYKKSTLVNDNGYSPPSGLHGLCDSGEGKKGSPSGGIPWLRTGGSRCNRSVTCSEDGFQELTFAERHCRRKSNLCAPEVETLQNSPPVLKGKGVEFQQRAALNFTAASPEEISSDKDVVIVADSSSHSKLPQKLFHATVDPSRGNINLNSSATSFVLEVDLEAPPASPPEEDPEPASLVNRQRLQSAELEEEDPERAVAAAAETILKIRLDGTARWTEPPSPAEALRWFAEVAACDGSRGETMVDESAGLEGDGDRGSSPSDSGGMDYFERTALNLTETRFWENFSSRPKKGAEAEEEEEEDGDDDEEEGFAHLLLTSKRGGQSRRRRRRRDFQRDILPGLVSLSRQEVNEDLQMIGGPMRRTGGRRQGRRGRQPLTAESTGGAAAANLGQQRAAVSGRSVPGWGRTTKRCRRQRCPPVNVFPPSYS</sequence>
<feature type="region of interest" description="Disordered" evidence="1">
    <location>
        <begin position="197"/>
        <end position="216"/>
    </location>
</feature>
<evidence type="ECO:0000256" key="1">
    <source>
        <dbReference type="SAM" id="MobiDB-lite"/>
    </source>
</evidence>
<feature type="compositionally biased region" description="Basic residues" evidence="1">
    <location>
        <begin position="749"/>
        <end position="759"/>
    </location>
</feature>
<dbReference type="PANTHER" id="PTHR33167:SF4">
    <property type="entry name" value="TRANSCRIPTION FACTOR, PUTATIVE (DUF863)-RELATED"/>
    <property type="match status" value="1"/>
</dbReference>
<evidence type="ECO:0000313" key="2">
    <source>
        <dbReference type="EMBL" id="CAA7404212.1"/>
    </source>
</evidence>
<evidence type="ECO:0000313" key="3">
    <source>
        <dbReference type="Proteomes" id="UP000663760"/>
    </source>
</evidence>
<dbReference type="EMBL" id="LR746273">
    <property type="protein sequence ID" value="CAA7404212.1"/>
    <property type="molecule type" value="Genomic_DNA"/>
</dbReference>
<feature type="compositionally biased region" description="Low complexity" evidence="1">
    <location>
        <begin position="809"/>
        <end position="822"/>
    </location>
</feature>
<dbReference type="OrthoDB" id="630817at2759"/>
<reference evidence="2" key="1">
    <citation type="submission" date="2020-02" db="EMBL/GenBank/DDBJ databases">
        <authorList>
            <person name="Scholz U."/>
            <person name="Mascher M."/>
            <person name="Fiebig A."/>
        </authorList>
    </citation>
    <scope>NUCLEOTIDE SEQUENCE</scope>
</reference>
<feature type="compositionally biased region" description="Acidic residues" evidence="1">
    <location>
        <begin position="722"/>
        <end position="736"/>
    </location>
</feature>
<protein>
    <submittedName>
        <fullName evidence="2">Uncharacterized protein</fullName>
    </submittedName>
</protein>
<keyword evidence="3" id="KW-1185">Reference proteome</keyword>
<name>A0A7I8L348_SPIIN</name>
<gene>
    <name evidence="2" type="ORF">SI8410_10014890</name>
</gene>